<feature type="compositionally biased region" description="Polar residues" evidence="1">
    <location>
        <begin position="250"/>
        <end position="280"/>
    </location>
</feature>
<sequence>MPLRLILSTLLLAGVTVAQSTNATCGQSFDWSLNTLRQSPCLVAAYLGSACNPDDFFVTALTNDLQFYTGPSVAQANACACSSVFYSLLSACSECQSAQVITWTDFNKNCSTPYLQIFNQNIPPATAVPHWAYQNVTAQTDDKFNATLAQLQVNGPESTSNPQPTTTNLPSVSPSASASPGKKSHAGAIAGGVVGGVVFVALIGIATFSLIRRRHKGVAPSSIVGGYRTPGEITPFRSTAQTPKLYDPSDPSTFPPSLSSGRMQSPAYSGNTLPSEQPRAQYTGAPEV</sequence>
<dbReference type="EMBL" id="JARKIF010000008">
    <property type="protein sequence ID" value="KAJ7632800.1"/>
    <property type="molecule type" value="Genomic_DNA"/>
</dbReference>
<feature type="transmembrane region" description="Helical" evidence="2">
    <location>
        <begin position="188"/>
        <end position="211"/>
    </location>
</feature>
<feature type="compositionally biased region" description="Polar residues" evidence="1">
    <location>
        <begin position="154"/>
        <end position="169"/>
    </location>
</feature>
<feature type="compositionally biased region" description="Low complexity" evidence="1">
    <location>
        <begin position="170"/>
        <end position="181"/>
    </location>
</feature>
<organism evidence="4 5">
    <name type="scientific">Roridomyces roridus</name>
    <dbReference type="NCBI Taxonomy" id="1738132"/>
    <lineage>
        <taxon>Eukaryota</taxon>
        <taxon>Fungi</taxon>
        <taxon>Dikarya</taxon>
        <taxon>Basidiomycota</taxon>
        <taxon>Agaricomycotina</taxon>
        <taxon>Agaricomycetes</taxon>
        <taxon>Agaricomycetidae</taxon>
        <taxon>Agaricales</taxon>
        <taxon>Marasmiineae</taxon>
        <taxon>Mycenaceae</taxon>
        <taxon>Roridomyces</taxon>
    </lineage>
</organism>
<proteinExistence type="predicted"/>
<dbReference type="Gene3D" id="1.20.5.510">
    <property type="entry name" value="Single helix bin"/>
    <property type="match status" value="1"/>
</dbReference>
<dbReference type="Proteomes" id="UP001221142">
    <property type="component" value="Unassembled WGS sequence"/>
</dbReference>
<evidence type="ECO:0000256" key="2">
    <source>
        <dbReference type="SAM" id="Phobius"/>
    </source>
</evidence>
<keyword evidence="5" id="KW-1185">Reference proteome</keyword>
<evidence type="ECO:0008006" key="6">
    <source>
        <dbReference type="Google" id="ProtNLM"/>
    </source>
</evidence>
<keyword evidence="2" id="KW-0812">Transmembrane</keyword>
<dbReference type="AlphaFoldDB" id="A0AAD7BX49"/>
<keyword evidence="2" id="KW-0472">Membrane</keyword>
<reference evidence="4" key="1">
    <citation type="submission" date="2023-03" db="EMBL/GenBank/DDBJ databases">
        <title>Massive genome expansion in bonnet fungi (Mycena s.s.) driven by repeated elements and novel gene families across ecological guilds.</title>
        <authorList>
            <consortium name="Lawrence Berkeley National Laboratory"/>
            <person name="Harder C.B."/>
            <person name="Miyauchi S."/>
            <person name="Viragh M."/>
            <person name="Kuo A."/>
            <person name="Thoen E."/>
            <person name="Andreopoulos B."/>
            <person name="Lu D."/>
            <person name="Skrede I."/>
            <person name="Drula E."/>
            <person name="Henrissat B."/>
            <person name="Morin E."/>
            <person name="Kohler A."/>
            <person name="Barry K."/>
            <person name="LaButti K."/>
            <person name="Morin E."/>
            <person name="Salamov A."/>
            <person name="Lipzen A."/>
            <person name="Mereny Z."/>
            <person name="Hegedus B."/>
            <person name="Baldrian P."/>
            <person name="Stursova M."/>
            <person name="Weitz H."/>
            <person name="Taylor A."/>
            <person name="Grigoriev I.V."/>
            <person name="Nagy L.G."/>
            <person name="Martin F."/>
            <person name="Kauserud H."/>
        </authorList>
    </citation>
    <scope>NUCLEOTIDE SEQUENCE</scope>
    <source>
        <strain evidence="4">9284</strain>
    </source>
</reference>
<keyword evidence="2" id="KW-1133">Transmembrane helix</keyword>
<name>A0AAD7BX49_9AGAR</name>
<keyword evidence="3" id="KW-0732">Signal</keyword>
<evidence type="ECO:0000313" key="5">
    <source>
        <dbReference type="Proteomes" id="UP001221142"/>
    </source>
</evidence>
<evidence type="ECO:0000256" key="1">
    <source>
        <dbReference type="SAM" id="MobiDB-lite"/>
    </source>
</evidence>
<evidence type="ECO:0000313" key="4">
    <source>
        <dbReference type="EMBL" id="KAJ7632800.1"/>
    </source>
</evidence>
<feature type="chain" id="PRO_5042146962" description="Transmembrane protein" evidence="3">
    <location>
        <begin position="19"/>
        <end position="288"/>
    </location>
</feature>
<protein>
    <recommendedName>
        <fullName evidence="6">Transmembrane protein</fullName>
    </recommendedName>
</protein>
<feature type="region of interest" description="Disordered" evidence="1">
    <location>
        <begin position="154"/>
        <end position="185"/>
    </location>
</feature>
<feature type="signal peptide" evidence="3">
    <location>
        <begin position="1"/>
        <end position="18"/>
    </location>
</feature>
<gene>
    <name evidence="4" type="ORF">FB45DRAFT_913531</name>
</gene>
<comment type="caution">
    <text evidence="4">The sequence shown here is derived from an EMBL/GenBank/DDBJ whole genome shotgun (WGS) entry which is preliminary data.</text>
</comment>
<feature type="region of interest" description="Disordered" evidence="1">
    <location>
        <begin position="233"/>
        <end position="288"/>
    </location>
</feature>
<accession>A0AAD7BX49</accession>
<evidence type="ECO:0000256" key="3">
    <source>
        <dbReference type="SAM" id="SignalP"/>
    </source>
</evidence>